<dbReference type="CDD" id="cd00209">
    <property type="entry name" value="DHFR"/>
    <property type="match status" value="1"/>
</dbReference>
<sequence>FKKINEEVFIIGGGEIYRQTIDRADKLYITHVHGIFPDADTFFPKIDELKWQKTKSEKYQKDDLNKYDLEFAEYARKIS</sequence>
<reference evidence="8 9" key="1">
    <citation type="journal article" date="2015" name="Nature">
        <title>rRNA introns, odd ribosomes, and small enigmatic genomes across a large radiation of phyla.</title>
        <authorList>
            <person name="Brown C.T."/>
            <person name="Hug L.A."/>
            <person name="Thomas B.C."/>
            <person name="Sharon I."/>
            <person name="Castelle C.J."/>
            <person name="Singh A."/>
            <person name="Wilkins M.J."/>
            <person name="Williams K.H."/>
            <person name="Banfield J.F."/>
        </authorList>
    </citation>
    <scope>NUCLEOTIDE SEQUENCE [LARGE SCALE GENOMIC DNA]</scope>
</reference>
<dbReference type="Pfam" id="PF00186">
    <property type="entry name" value="DHFR_1"/>
    <property type="match status" value="1"/>
</dbReference>
<dbReference type="GO" id="GO:0004146">
    <property type="term" value="F:dihydrofolate reductase activity"/>
    <property type="evidence" value="ECO:0007669"/>
    <property type="project" value="UniProtKB-EC"/>
</dbReference>
<protein>
    <recommendedName>
        <fullName evidence="3">dihydrofolate reductase</fullName>
        <ecNumber evidence="3">1.5.1.3</ecNumber>
    </recommendedName>
</protein>
<feature type="domain" description="DHFR" evidence="7">
    <location>
        <begin position="1"/>
        <end position="76"/>
    </location>
</feature>
<dbReference type="SUPFAM" id="SSF53597">
    <property type="entry name" value="Dihydrofolate reductase-like"/>
    <property type="match status" value="1"/>
</dbReference>
<dbReference type="Proteomes" id="UP000034751">
    <property type="component" value="Unassembled WGS sequence"/>
</dbReference>
<keyword evidence="5" id="KW-0521">NADP</keyword>
<evidence type="ECO:0000256" key="1">
    <source>
        <dbReference type="ARBA" id="ARBA00004903"/>
    </source>
</evidence>
<keyword evidence="4" id="KW-0554">One-carbon metabolism</keyword>
<dbReference type="InterPro" id="IPR001796">
    <property type="entry name" value="DHFR_dom"/>
</dbReference>
<dbReference type="InterPro" id="IPR012259">
    <property type="entry name" value="DHFR"/>
</dbReference>
<dbReference type="EMBL" id="LCGS01000006">
    <property type="protein sequence ID" value="KKT19731.1"/>
    <property type="molecule type" value="Genomic_DNA"/>
</dbReference>
<dbReference type="PROSITE" id="PS51330">
    <property type="entry name" value="DHFR_2"/>
    <property type="match status" value="1"/>
</dbReference>
<dbReference type="GO" id="GO:0046654">
    <property type="term" value="P:tetrahydrofolate biosynthetic process"/>
    <property type="evidence" value="ECO:0007669"/>
    <property type="project" value="InterPro"/>
</dbReference>
<evidence type="ECO:0000256" key="3">
    <source>
        <dbReference type="ARBA" id="ARBA00012856"/>
    </source>
</evidence>
<evidence type="ECO:0000313" key="9">
    <source>
        <dbReference type="Proteomes" id="UP000034751"/>
    </source>
</evidence>
<dbReference type="PANTHER" id="PTHR48069">
    <property type="entry name" value="DIHYDROFOLATE REDUCTASE"/>
    <property type="match status" value="1"/>
</dbReference>
<evidence type="ECO:0000256" key="6">
    <source>
        <dbReference type="ARBA" id="ARBA00023002"/>
    </source>
</evidence>
<dbReference type="GO" id="GO:0005829">
    <property type="term" value="C:cytosol"/>
    <property type="evidence" value="ECO:0007669"/>
    <property type="project" value="TreeGrafter"/>
</dbReference>
<dbReference type="GO" id="GO:0006730">
    <property type="term" value="P:one-carbon metabolic process"/>
    <property type="evidence" value="ECO:0007669"/>
    <property type="project" value="UniProtKB-KW"/>
</dbReference>
<dbReference type="STRING" id="1618747.UW02_C0006G0037"/>
<evidence type="ECO:0000259" key="7">
    <source>
        <dbReference type="PROSITE" id="PS51330"/>
    </source>
</evidence>
<gene>
    <name evidence="8" type="ORF">UW02_C0006G0037</name>
</gene>
<name>A0A0G1FBI7_9BACT</name>
<comment type="caution">
    <text evidence="8">The sequence shown here is derived from an EMBL/GenBank/DDBJ whole genome shotgun (WGS) entry which is preliminary data.</text>
</comment>
<dbReference type="GO" id="GO:0046452">
    <property type="term" value="P:dihydrofolate metabolic process"/>
    <property type="evidence" value="ECO:0007669"/>
    <property type="project" value="TreeGrafter"/>
</dbReference>
<evidence type="ECO:0000256" key="4">
    <source>
        <dbReference type="ARBA" id="ARBA00022563"/>
    </source>
</evidence>
<feature type="non-terminal residue" evidence="8">
    <location>
        <position position="1"/>
    </location>
</feature>
<proteinExistence type="inferred from homology"/>
<evidence type="ECO:0000313" key="8">
    <source>
        <dbReference type="EMBL" id="KKT19731.1"/>
    </source>
</evidence>
<dbReference type="Gene3D" id="3.40.430.10">
    <property type="entry name" value="Dihydrofolate Reductase, subunit A"/>
    <property type="match status" value="1"/>
</dbReference>
<comment type="similarity">
    <text evidence="2">Belongs to the dihydrofolate reductase family.</text>
</comment>
<dbReference type="InterPro" id="IPR024072">
    <property type="entry name" value="DHFR-like_dom_sf"/>
</dbReference>
<organism evidence="8 9">
    <name type="scientific">Candidatus Nomurabacteria bacterium GW2011_GWB1_43_7</name>
    <dbReference type="NCBI Taxonomy" id="1618747"/>
    <lineage>
        <taxon>Bacteria</taxon>
        <taxon>Candidatus Nomuraibacteriota</taxon>
    </lineage>
</organism>
<dbReference type="AlphaFoldDB" id="A0A0G1FBI7"/>
<dbReference type="GO" id="GO:0050661">
    <property type="term" value="F:NADP binding"/>
    <property type="evidence" value="ECO:0007669"/>
    <property type="project" value="InterPro"/>
</dbReference>
<dbReference type="PANTHER" id="PTHR48069:SF3">
    <property type="entry name" value="DIHYDROFOLATE REDUCTASE"/>
    <property type="match status" value="1"/>
</dbReference>
<keyword evidence="6" id="KW-0560">Oxidoreductase</keyword>
<dbReference type="EC" id="1.5.1.3" evidence="3"/>
<comment type="pathway">
    <text evidence="1">Cofactor biosynthesis; tetrahydrofolate biosynthesis; 5,6,7,8-tetrahydrofolate from 7,8-dihydrofolate: step 1/1.</text>
</comment>
<dbReference type="PATRIC" id="fig|1618747.3.peg.283"/>
<evidence type="ECO:0000256" key="2">
    <source>
        <dbReference type="ARBA" id="ARBA00009539"/>
    </source>
</evidence>
<dbReference type="GO" id="GO:0046655">
    <property type="term" value="P:folic acid metabolic process"/>
    <property type="evidence" value="ECO:0007669"/>
    <property type="project" value="TreeGrafter"/>
</dbReference>
<accession>A0A0G1FBI7</accession>
<evidence type="ECO:0000256" key="5">
    <source>
        <dbReference type="ARBA" id="ARBA00022857"/>
    </source>
</evidence>